<accession>A0ABX8EMY8</accession>
<sequence length="127" mass="13537">MNRVGFRVQGLTQVVRALQDLGVDVEDLKGAFSAIAAKGAGLASDFAPKKSGRLASDIRGNRAKSKAVITAGRSSVPYAGPINYGWPKRGIEAAGFMQQADQALQPTVLSELENEINDRIRARGLNQ</sequence>
<gene>
    <name evidence="1" type="ORF">ENKNEFLB_02833</name>
</gene>
<keyword evidence="2" id="KW-1185">Reference proteome</keyword>
<reference evidence="1 2" key="1">
    <citation type="submission" date="2021-05" db="EMBL/GenBank/DDBJ databases">
        <title>Complete genome of Nocardioides aquaticus KCTC 9944T isolated from meromictic and hypersaline Ekho Lake, Antarctica.</title>
        <authorList>
            <person name="Hwang K."/>
            <person name="Kim K.M."/>
            <person name="Choe H."/>
        </authorList>
    </citation>
    <scope>NUCLEOTIDE SEQUENCE [LARGE SCALE GENOMIC DNA]</scope>
    <source>
        <strain evidence="1 2">KCTC 9944</strain>
    </source>
</reference>
<dbReference type="EMBL" id="CP075371">
    <property type="protein sequence ID" value="QVT80438.1"/>
    <property type="molecule type" value="Genomic_DNA"/>
</dbReference>
<name>A0ABX8EMY8_9ACTN</name>
<proteinExistence type="predicted"/>
<dbReference type="Proteomes" id="UP000679307">
    <property type="component" value="Chromosome"/>
</dbReference>
<organism evidence="1 2">
    <name type="scientific">Nocardioides aquaticus</name>
    <dbReference type="NCBI Taxonomy" id="160826"/>
    <lineage>
        <taxon>Bacteria</taxon>
        <taxon>Bacillati</taxon>
        <taxon>Actinomycetota</taxon>
        <taxon>Actinomycetes</taxon>
        <taxon>Propionibacteriales</taxon>
        <taxon>Nocardioidaceae</taxon>
        <taxon>Nocardioides</taxon>
    </lineage>
</organism>
<evidence type="ECO:0000313" key="1">
    <source>
        <dbReference type="EMBL" id="QVT80438.1"/>
    </source>
</evidence>
<dbReference type="RefSeq" id="WP_214055985.1">
    <property type="nucleotide sequence ID" value="NZ_BAAAHS010000074.1"/>
</dbReference>
<protein>
    <recommendedName>
        <fullName evidence="3">HK97 gp10 family phage protein</fullName>
    </recommendedName>
</protein>
<evidence type="ECO:0000313" key="2">
    <source>
        <dbReference type="Proteomes" id="UP000679307"/>
    </source>
</evidence>
<evidence type="ECO:0008006" key="3">
    <source>
        <dbReference type="Google" id="ProtNLM"/>
    </source>
</evidence>